<dbReference type="AlphaFoldDB" id="A0A172XUU0"/>
<keyword evidence="3" id="KW-1185">Reference proteome</keyword>
<dbReference type="OrthoDB" id="1262174at2"/>
<feature type="transmembrane region" description="Helical" evidence="1">
    <location>
        <begin position="59"/>
        <end position="80"/>
    </location>
</feature>
<evidence type="ECO:0000256" key="1">
    <source>
        <dbReference type="SAM" id="Phobius"/>
    </source>
</evidence>
<dbReference type="Proteomes" id="UP000077824">
    <property type="component" value="Chromosome"/>
</dbReference>
<dbReference type="RefSeq" id="WP_066754020.1">
    <property type="nucleotide sequence ID" value="NZ_CP015199.1"/>
</dbReference>
<keyword evidence="1" id="KW-1133">Transmembrane helix</keyword>
<name>A0A172XUU0_9FLAO</name>
<feature type="transmembrane region" description="Helical" evidence="1">
    <location>
        <begin position="29"/>
        <end position="47"/>
    </location>
</feature>
<keyword evidence="1" id="KW-0472">Membrane</keyword>
<accession>A0A172XUU0</accession>
<sequence>MTKIDKCIVFSILNFILLVTVIFETVLNFYWFVAAIILLYIISHILIKKNIIKVGILGRNYFFGVTVPMIINAFFLINYLTGMNPINETYCYTNMIAEVGGRNSHERGKTTYIYLSDNAYEYSYMTRSFFIDYKRMLFKNQIIYTFERGIFGLKIRKDYQFIYNENCSDEEN</sequence>
<dbReference type="EMBL" id="CP015199">
    <property type="protein sequence ID" value="ANF50714.1"/>
    <property type="molecule type" value="Genomic_DNA"/>
</dbReference>
<reference evidence="2 3" key="1">
    <citation type="submission" date="2016-04" db="EMBL/GenBank/DDBJ databases">
        <title>Complete Genome Sequence of Chryseobacterium sp. IHBB 10212.</title>
        <authorList>
            <person name="Pal M."/>
            <person name="Swarnkar M.K."/>
            <person name="Kaushal K."/>
            <person name="Chhibber S."/>
            <person name="Singh A.K."/>
            <person name="Gulati A."/>
        </authorList>
    </citation>
    <scope>NUCLEOTIDE SEQUENCE [LARGE SCALE GENOMIC DNA]</scope>
    <source>
        <strain evidence="2 3">IHBB 10212</strain>
    </source>
</reference>
<evidence type="ECO:0000313" key="2">
    <source>
        <dbReference type="EMBL" id="ANF50714.1"/>
    </source>
</evidence>
<evidence type="ECO:0000313" key="3">
    <source>
        <dbReference type="Proteomes" id="UP000077824"/>
    </source>
</evidence>
<proteinExistence type="predicted"/>
<protein>
    <submittedName>
        <fullName evidence="2">Uncharacterized protein</fullName>
    </submittedName>
</protein>
<gene>
    <name evidence="2" type="ORF">A0O34_09345</name>
</gene>
<dbReference type="STRING" id="1685010.A0O34_09345"/>
<dbReference type="KEGG" id="chh:A0O34_09345"/>
<keyword evidence="1" id="KW-0812">Transmembrane</keyword>
<feature type="transmembrane region" description="Helical" evidence="1">
    <location>
        <begin position="7"/>
        <end position="23"/>
    </location>
</feature>
<organism evidence="2 3">
    <name type="scientific">Chryseobacterium glaciei</name>
    <dbReference type="NCBI Taxonomy" id="1685010"/>
    <lineage>
        <taxon>Bacteria</taxon>
        <taxon>Pseudomonadati</taxon>
        <taxon>Bacteroidota</taxon>
        <taxon>Flavobacteriia</taxon>
        <taxon>Flavobacteriales</taxon>
        <taxon>Weeksellaceae</taxon>
        <taxon>Chryseobacterium group</taxon>
        <taxon>Chryseobacterium</taxon>
    </lineage>
</organism>